<protein>
    <submittedName>
        <fullName evidence="2">Exopolyphosphatase</fullName>
    </submittedName>
</protein>
<dbReference type="SUPFAM" id="SSF53067">
    <property type="entry name" value="Actin-like ATPase domain"/>
    <property type="match status" value="2"/>
</dbReference>
<name>A0A1Z1F9W3_9SPHN</name>
<gene>
    <name evidence="2" type="ORF">A9D14_04775</name>
</gene>
<dbReference type="PANTHER" id="PTHR30005:SF0">
    <property type="entry name" value="RETROGRADE REGULATION PROTEIN 2"/>
    <property type="match status" value="1"/>
</dbReference>
<dbReference type="Pfam" id="PF02541">
    <property type="entry name" value="Ppx-GppA"/>
    <property type="match status" value="1"/>
</dbReference>
<dbReference type="InterPro" id="IPR043129">
    <property type="entry name" value="ATPase_NBD"/>
</dbReference>
<proteinExistence type="predicted"/>
<dbReference type="InterPro" id="IPR003695">
    <property type="entry name" value="Ppx_GppA_N"/>
</dbReference>
<dbReference type="Gene3D" id="1.10.3210.10">
    <property type="entry name" value="Hypothetical protein af1432"/>
    <property type="match status" value="1"/>
</dbReference>
<sequence length="523" mass="55766">MTSQNIRRKRDSSRSNGGYSCAVIDIGSNTVRMVVYGGSSRAPTVLMNEKVTARLGRDLADTGRMPEDGMELALAGLARFALILSDLEIEDVQTVATAAVREASNGAAFLGRVEALGLEPRLISGEEEAQISAAGVIGAFPGRDGVVADLGGGSLELVAIRDGEAQGGVSMPLGTLRLASLLEQGEERVDAVIEQALRDAGWDHSITGPLFMVGGTWRSMALYAMHRQSHPLSDPHGLSIDADAAAKLAKRIARADGGELKLVPRVSSMRASILPGAAVLLGALLDRLQPEGLVFSSWGLREGLLHARLSKAEQGQDPLLAGVGQFASQLGASPAVSARIAGWTTAALPAERHGTERLRLAATMLALASMQVEPNLRTTQAVEWALYKRWLDLTDSERGMLAAAILANSGQTEMPQSISALAPEDRLREAIGWGLAIRLCRRLGGQSRKSLNVSLLAVEDDELRLYLRNSHAALYGAPPRKDLKLLAEHLGLDPVVEILVKEDFAAKRDEIADRKWSDAIAAK</sequence>
<feature type="domain" description="Ppx/GppA phosphatase N-terminal" evidence="1">
    <location>
        <begin position="39"/>
        <end position="310"/>
    </location>
</feature>
<dbReference type="RefSeq" id="WP_066843409.1">
    <property type="nucleotide sequence ID" value="NZ_CP019602.1"/>
</dbReference>
<evidence type="ECO:0000259" key="1">
    <source>
        <dbReference type="Pfam" id="PF02541"/>
    </source>
</evidence>
<dbReference type="EMBL" id="CP019602">
    <property type="protein sequence ID" value="ARU15618.1"/>
    <property type="molecule type" value="Genomic_DNA"/>
</dbReference>
<dbReference type="InterPro" id="IPR050273">
    <property type="entry name" value="GppA/Ppx_hydrolase"/>
</dbReference>
<dbReference type="STRING" id="450378.GCA_001661675_00956"/>
<reference evidence="2 3" key="1">
    <citation type="submission" date="2017-01" db="EMBL/GenBank/DDBJ databases">
        <title>Complete genome sequence of esterase-producing bacterium Croceicoccus marinus E4A9.</title>
        <authorList>
            <person name="Wu Y.-H."/>
            <person name="Cheng H."/>
            <person name="Xu L."/>
            <person name="Huo Y.-Y."/>
            <person name="Wang C.-S."/>
            <person name="Xu X.-W."/>
        </authorList>
    </citation>
    <scope>NUCLEOTIDE SEQUENCE [LARGE SCALE GENOMIC DNA]</scope>
    <source>
        <strain evidence="2 3">E4A9</strain>
    </source>
</reference>
<dbReference type="Gene3D" id="3.30.420.40">
    <property type="match status" value="1"/>
</dbReference>
<dbReference type="OrthoDB" id="3698573at2"/>
<accession>A0A1Z1F9W3</accession>
<organism evidence="2 3">
    <name type="scientific">Croceicoccus marinus</name>
    <dbReference type="NCBI Taxonomy" id="450378"/>
    <lineage>
        <taxon>Bacteria</taxon>
        <taxon>Pseudomonadati</taxon>
        <taxon>Pseudomonadota</taxon>
        <taxon>Alphaproteobacteria</taxon>
        <taxon>Sphingomonadales</taxon>
        <taxon>Erythrobacteraceae</taxon>
        <taxon>Croceicoccus</taxon>
    </lineage>
</organism>
<dbReference type="GO" id="GO:0016462">
    <property type="term" value="F:pyrophosphatase activity"/>
    <property type="evidence" value="ECO:0007669"/>
    <property type="project" value="TreeGrafter"/>
</dbReference>
<dbReference type="AlphaFoldDB" id="A0A1Z1F9W3"/>
<dbReference type="Gene3D" id="3.30.420.150">
    <property type="entry name" value="Exopolyphosphatase. Domain 2"/>
    <property type="match status" value="1"/>
</dbReference>
<dbReference type="Proteomes" id="UP000195807">
    <property type="component" value="Chromosome"/>
</dbReference>
<evidence type="ECO:0000313" key="3">
    <source>
        <dbReference type="Proteomes" id="UP000195807"/>
    </source>
</evidence>
<evidence type="ECO:0000313" key="2">
    <source>
        <dbReference type="EMBL" id="ARU15618.1"/>
    </source>
</evidence>
<dbReference type="PANTHER" id="PTHR30005">
    <property type="entry name" value="EXOPOLYPHOSPHATASE"/>
    <property type="match status" value="1"/>
</dbReference>
<keyword evidence="3" id="KW-1185">Reference proteome</keyword>
<dbReference type="KEGG" id="cman:A9D14_04775"/>
<dbReference type="CDD" id="cd24052">
    <property type="entry name" value="ASKHA_NBD_HpPPX-GppA-like"/>
    <property type="match status" value="1"/>
</dbReference>